<dbReference type="GO" id="GO:0008270">
    <property type="term" value="F:zinc ion binding"/>
    <property type="evidence" value="ECO:0007669"/>
    <property type="project" value="UniProtKB-KW"/>
</dbReference>
<sequence length="269" mass="31672">MDQVQEVENFYGVYLLVNNNDDPKYNGRCYVGFTVNPTRRINQHNKGNKFGGAKHTTRVPGPWTMVLIVHDFPDNISALRFEWAWQEPKNSRRLKVIDSIQRKKPSESWFKYHFRILTEMINLPPWNRLPLKVRWLEQDFCTDFPQSRFPNHMIICFGAIKARKKTIAAAEQSKELMDLIRKRKECHLCLNDIQNLETDRVLCINPKCKLVAHMKCLAKMCLEKNHYVPIRGDCPLCEYKFLWNDIIRKKKGLSVNIAADNEDEGDYDI</sequence>
<keyword evidence="3 11" id="KW-0255">Endonuclease</keyword>
<dbReference type="InterPro" id="IPR035901">
    <property type="entry name" value="GIY-YIG_endonuc_sf"/>
</dbReference>
<comment type="cofactor">
    <cofactor evidence="11">
        <name>a divalent metal cation</name>
        <dbReference type="ChEBI" id="CHEBI:60240"/>
    </cofactor>
</comment>
<dbReference type="GO" id="GO:0017108">
    <property type="term" value="F:5'-flap endonuclease activity"/>
    <property type="evidence" value="ECO:0007669"/>
    <property type="project" value="InterPro"/>
</dbReference>
<dbReference type="SUPFAM" id="SSF82771">
    <property type="entry name" value="GIY-YIG endonuclease"/>
    <property type="match status" value="1"/>
</dbReference>
<accession>A0A9N9RQM4</accession>
<keyword evidence="14" id="KW-1185">Reference proteome</keyword>
<name>A0A9N9RQM4_9DIPT</name>
<comment type="subcellular location">
    <subcellularLocation>
        <location evidence="11">Nucleus</location>
    </subcellularLocation>
</comment>
<dbReference type="PANTHER" id="PTHR20208">
    <property type="entry name" value="STRUCTURE-SPECIFIC ENDONUCLEASE SUBUNIT SLX1"/>
    <property type="match status" value="1"/>
</dbReference>
<evidence type="ECO:0000256" key="1">
    <source>
        <dbReference type="ARBA" id="ARBA00022722"/>
    </source>
</evidence>
<dbReference type="AlphaFoldDB" id="A0A9N9RQM4"/>
<keyword evidence="7" id="KW-0862">Zinc</keyword>
<dbReference type="GO" id="GO:0033557">
    <property type="term" value="C:Slx1-Slx4 complex"/>
    <property type="evidence" value="ECO:0007669"/>
    <property type="project" value="UniProtKB-UniRule"/>
</dbReference>
<comment type="caution">
    <text evidence="11">Lacks conserved residue(s) required for the propagation of feature annotation.</text>
</comment>
<evidence type="ECO:0000256" key="10">
    <source>
        <dbReference type="ARBA" id="ARBA00023242"/>
    </source>
</evidence>
<evidence type="ECO:0000259" key="12">
    <source>
        <dbReference type="PROSITE" id="PS50164"/>
    </source>
</evidence>
<reference evidence="13" key="2">
    <citation type="submission" date="2022-10" db="EMBL/GenBank/DDBJ databases">
        <authorList>
            <consortium name="ENA_rothamsted_submissions"/>
            <consortium name="culmorum"/>
            <person name="King R."/>
        </authorList>
    </citation>
    <scope>NUCLEOTIDE SEQUENCE</scope>
</reference>
<feature type="domain" description="GIY-YIG" evidence="12">
    <location>
        <begin position="9"/>
        <end position="97"/>
    </location>
</feature>
<keyword evidence="9 11" id="KW-0234">DNA repair</keyword>
<dbReference type="PANTHER" id="PTHR20208:SF10">
    <property type="entry name" value="STRUCTURE-SPECIFIC ENDONUCLEASE SUBUNIT SLX1"/>
    <property type="match status" value="1"/>
</dbReference>
<keyword evidence="10 11" id="KW-0539">Nucleus</keyword>
<comment type="function">
    <text evidence="11">Catalytic subunit of a heterodimeric structure-specific endonuclease that resolves DNA secondary structures generated during DNA repair and recombination. Has endonuclease activity towards branched DNA substrates, introducing single-strand cuts in duplex DNA close to junctions with ss-DNA.</text>
</comment>
<evidence type="ECO:0000256" key="7">
    <source>
        <dbReference type="ARBA" id="ARBA00022833"/>
    </source>
</evidence>
<dbReference type="GO" id="GO:0008821">
    <property type="term" value="F:crossover junction DNA endonuclease activity"/>
    <property type="evidence" value="ECO:0007669"/>
    <property type="project" value="TreeGrafter"/>
</dbReference>
<keyword evidence="1 11" id="KW-0540">Nuclease</keyword>
<dbReference type="InterPro" id="IPR027520">
    <property type="entry name" value="Slx1"/>
</dbReference>
<evidence type="ECO:0000256" key="2">
    <source>
        <dbReference type="ARBA" id="ARBA00022723"/>
    </source>
</evidence>
<dbReference type="PROSITE" id="PS50164">
    <property type="entry name" value="GIY_YIG"/>
    <property type="match status" value="1"/>
</dbReference>
<dbReference type="InterPro" id="IPR050381">
    <property type="entry name" value="SLX1_endonuclease"/>
</dbReference>
<evidence type="ECO:0000313" key="13">
    <source>
        <dbReference type="EMBL" id="CAG9801409.1"/>
    </source>
</evidence>
<dbReference type="EC" id="3.1.-.-" evidence="11"/>
<dbReference type="Gene3D" id="3.40.1440.10">
    <property type="entry name" value="GIY-YIG endonuclease"/>
    <property type="match status" value="1"/>
</dbReference>
<dbReference type="InterPro" id="IPR048749">
    <property type="entry name" value="SLX1_C"/>
</dbReference>
<keyword evidence="6 11" id="KW-0378">Hydrolase</keyword>
<evidence type="ECO:0000313" key="14">
    <source>
        <dbReference type="Proteomes" id="UP001153620"/>
    </source>
</evidence>
<dbReference type="HAMAP" id="MF_03100">
    <property type="entry name" value="Endonuc_su_Slx1"/>
    <property type="match status" value="1"/>
</dbReference>
<keyword evidence="8 11" id="KW-0233">DNA recombination</keyword>
<evidence type="ECO:0000256" key="8">
    <source>
        <dbReference type="ARBA" id="ARBA00023172"/>
    </source>
</evidence>
<evidence type="ECO:0000256" key="4">
    <source>
        <dbReference type="ARBA" id="ARBA00022763"/>
    </source>
</evidence>
<dbReference type="FunFam" id="3.40.1440.10:FF:000008">
    <property type="entry name" value="Structure-specific endonuclease subunit SLX1 homolog"/>
    <property type="match status" value="1"/>
</dbReference>
<keyword evidence="5" id="KW-0863">Zinc-finger</keyword>
<dbReference type="GO" id="GO:0000724">
    <property type="term" value="P:double-strand break repair via homologous recombination"/>
    <property type="evidence" value="ECO:0007669"/>
    <property type="project" value="TreeGrafter"/>
</dbReference>
<keyword evidence="4 11" id="KW-0227">DNA damage</keyword>
<dbReference type="InterPro" id="IPR000305">
    <property type="entry name" value="GIY-YIG_endonuc"/>
</dbReference>
<comment type="similarity">
    <text evidence="11">Belongs to the SLX1 family.</text>
</comment>
<dbReference type="Pfam" id="PF21202">
    <property type="entry name" value="SLX1_C"/>
    <property type="match status" value="1"/>
</dbReference>
<dbReference type="Gene3D" id="3.30.40.10">
    <property type="entry name" value="Zinc/RING finger domain, C3HC4 (zinc finger)"/>
    <property type="match status" value="1"/>
</dbReference>
<dbReference type="Proteomes" id="UP001153620">
    <property type="component" value="Chromosome 1"/>
</dbReference>
<protein>
    <recommendedName>
        <fullName evidence="11">Structure-specific endonuclease subunit SLX1 homolog</fullName>
        <ecNumber evidence="11">3.1.-.-</ecNumber>
    </recommendedName>
</protein>
<comment type="subunit">
    <text evidence="11">Forms a heterodimer with a member of the SLX4 family.</text>
</comment>
<gene>
    <name evidence="13" type="ORF">CHIRRI_LOCUS4337</name>
</gene>
<keyword evidence="2" id="KW-0479">Metal-binding</keyword>
<evidence type="ECO:0000256" key="11">
    <source>
        <dbReference type="HAMAP-Rule" id="MF_03100"/>
    </source>
</evidence>
<reference evidence="13" key="1">
    <citation type="submission" date="2022-01" db="EMBL/GenBank/DDBJ databases">
        <authorList>
            <person name="King R."/>
        </authorList>
    </citation>
    <scope>NUCLEOTIDE SEQUENCE</scope>
</reference>
<evidence type="ECO:0000256" key="6">
    <source>
        <dbReference type="ARBA" id="ARBA00022801"/>
    </source>
</evidence>
<dbReference type="SMART" id="SM00465">
    <property type="entry name" value="GIYc"/>
    <property type="match status" value="1"/>
</dbReference>
<evidence type="ECO:0000256" key="5">
    <source>
        <dbReference type="ARBA" id="ARBA00022771"/>
    </source>
</evidence>
<dbReference type="InterPro" id="IPR013083">
    <property type="entry name" value="Znf_RING/FYVE/PHD"/>
</dbReference>
<proteinExistence type="inferred from homology"/>
<dbReference type="CDD" id="cd10455">
    <property type="entry name" value="GIY-YIG_SLX1"/>
    <property type="match status" value="1"/>
</dbReference>
<dbReference type="EMBL" id="OU895877">
    <property type="protein sequence ID" value="CAG9801409.1"/>
    <property type="molecule type" value="Genomic_DNA"/>
</dbReference>
<dbReference type="OrthoDB" id="24645at2759"/>
<dbReference type="Pfam" id="PF01541">
    <property type="entry name" value="GIY-YIG"/>
    <property type="match status" value="1"/>
</dbReference>
<organism evidence="13 14">
    <name type="scientific">Chironomus riparius</name>
    <dbReference type="NCBI Taxonomy" id="315576"/>
    <lineage>
        <taxon>Eukaryota</taxon>
        <taxon>Metazoa</taxon>
        <taxon>Ecdysozoa</taxon>
        <taxon>Arthropoda</taxon>
        <taxon>Hexapoda</taxon>
        <taxon>Insecta</taxon>
        <taxon>Pterygota</taxon>
        <taxon>Neoptera</taxon>
        <taxon>Endopterygota</taxon>
        <taxon>Diptera</taxon>
        <taxon>Nematocera</taxon>
        <taxon>Chironomoidea</taxon>
        <taxon>Chironomidae</taxon>
        <taxon>Chironominae</taxon>
        <taxon>Chironomus</taxon>
    </lineage>
</organism>
<evidence type="ECO:0000256" key="9">
    <source>
        <dbReference type="ARBA" id="ARBA00023204"/>
    </source>
</evidence>
<evidence type="ECO:0000256" key="3">
    <source>
        <dbReference type="ARBA" id="ARBA00022759"/>
    </source>
</evidence>